<dbReference type="PANTHER" id="PTHR30441:SF8">
    <property type="entry name" value="DUF748 DOMAIN-CONTAINING PROTEIN"/>
    <property type="match status" value="1"/>
</dbReference>
<feature type="transmembrane region" description="Helical" evidence="1">
    <location>
        <begin position="20"/>
        <end position="42"/>
    </location>
</feature>
<protein>
    <recommendedName>
        <fullName evidence="2">AsmA domain-containing protein</fullName>
    </recommendedName>
</protein>
<sequence>MESKAGLVSKIKGNRILFNLLKIFGMLLLVSVILYLGLGLYFSTHEDKMKKDLTALVNEKISGEIKIGDLDVSLFQGFPSLTIQVKDVIVKDSLWNIHKRTLLKAGKVYAKVSPWAILSKSITVDNLTIENATVDIYVDDNGYSNVSVFSKLKDKKPDEKKKSTLDVGIDNIRFTAVTFISENHIKKKNFNFKTSDLKVLISHNDQGWNATIDVKTFVNSMTFNTLKGSFAKNKIIEGEINAVYNSSKKQIGIYSKELEIGGNPFEVKATFGASKTNSLFNITLFTSSVQWKEASSLLSDNIQSKLNKFDLLKPIDARCEIKGNMKVKGNPSIHVIANVKDNELIAKRGIIRNCTFTGEFINSYVKNNGFGDPNTAIFLHDFKGDYNEIPFTTKDFKVFNLKKPVVSGLVKTNFDVGKLNSVFNKDALHFLKGKADVSVQFKANVVDLNISKPFITGFVNVDKADFTYGPRNFNIKNCNLKLEFTPDKLNVRAFDFETQSSKFHMKGYAGNFMNLYYDNPEKIVLNCDINCPQIDLSEFIYLLSSKKQGKSEKNAKGKGSSGFLERTISSSNLALNLNIDKLIYKKFTGTNTVAKIAISNDNIIIQKVAIQKGRGNVNIEGEVKHNSKTDHFNLKVKVAKVDIRDLLYSFDNFGSATITHRNITGIIDLNTHLNGIIADNGGLAKNSLKGDLQFNLRNGAFIDFKPIENVGKKVFPKRNFKKVTFENINGDFKINNGRVYISPMKINNSVLNFDLSGVYAFQSGTDLNIEVYLRNPENDKGITNAKILKAKRDAGLSVHFKAVDGPDGKVKMQVRSLKAK</sequence>
<dbReference type="Pfam" id="PF05170">
    <property type="entry name" value="AsmA"/>
    <property type="match status" value="2"/>
</dbReference>
<gene>
    <name evidence="3" type="ORF">FLJC2902T_31310</name>
</gene>
<dbReference type="PANTHER" id="PTHR30441">
    <property type="entry name" value="DUF748 DOMAIN-CONTAINING PROTEIN"/>
    <property type="match status" value="1"/>
</dbReference>
<dbReference type="Proteomes" id="UP000018004">
    <property type="component" value="Unassembled WGS sequence"/>
</dbReference>
<dbReference type="InterPro" id="IPR052894">
    <property type="entry name" value="AsmA-related"/>
</dbReference>
<feature type="domain" description="AsmA" evidence="2">
    <location>
        <begin position="22"/>
        <end position="291"/>
    </location>
</feature>
<dbReference type="STRING" id="1341181.FLJC2902T_31310"/>
<organism evidence="3 4">
    <name type="scientific">Flavobacterium limnosediminis JC2902</name>
    <dbReference type="NCBI Taxonomy" id="1341181"/>
    <lineage>
        <taxon>Bacteria</taxon>
        <taxon>Pseudomonadati</taxon>
        <taxon>Bacteroidota</taxon>
        <taxon>Flavobacteriia</taxon>
        <taxon>Flavobacteriales</taxon>
        <taxon>Flavobacteriaceae</taxon>
        <taxon>Flavobacterium</taxon>
    </lineage>
</organism>
<dbReference type="InterPro" id="IPR007844">
    <property type="entry name" value="AsmA"/>
</dbReference>
<dbReference type="PATRIC" id="fig|1341181.4.peg.3078"/>
<dbReference type="eggNOG" id="COG2982">
    <property type="taxonomic scope" value="Bacteria"/>
</dbReference>
<name>V6SF53_9FLAO</name>
<keyword evidence="1" id="KW-0472">Membrane</keyword>
<keyword evidence="4" id="KW-1185">Reference proteome</keyword>
<evidence type="ECO:0000313" key="4">
    <source>
        <dbReference type="Proteomes" id="UP000018004"/>
    </source>
</evidence>
<accession>V6SF53</accession>
<dbReference type="GO" id="GO:0090313">
    <property type="term" value="P:regulation of protein targeting to membrane"/>
    <property type="evidence" value="ECO:0007669"/>
    <property type="project" value="TreeGrafter"/>
</dbReference>
<evidence type="ECO:0000313" key="3">
    <source>
        <dbReference type="EMBL" id="ESU25323.1"/>
    </source>
</evidence>
<reference evidence="3 4" key="1">
    <citation type="submission" date="2013-08" db="EMBL/GenBank/DDBJ databases">
        <title>Flavobacterium limnosediminis JC2902 genome sequencing.</title>
        <authorList>
            <person name="Lee K."/>
            <person name="Yi H."/>
            <person name="Park S."/>
            <person name="Chun J."/>
        </authorList>
    </citation>
    <scope>NUCLEOTIDE SEQUENCE [LARGE SCALE GENOMIC DNA]</scope>
    <source>
        <strain evidence="3 4">JC2902</strain>
    </source>
</reference>
<feature type="domain" description="AsmA" evidence="2">
    <location>
        <begin position="525"/>
        <end position="741"/>
    </location>
</feature>
<comment type="caution">
    <text evidence="3">The sequence shown here is derived from an EMBL/GenBank/DDBJ whole genome shotgun (WGS) entry which is preliminary data.</text>
</comment>
<proteinExistence type="predicted"/>
<evidence type="ECO:0000259" key="2">
    <source>
        <dbReference type="Pfam" id="PF05170"/>
    </source>
</evidence>
<dbReference type="EMBL" id="AVGG01000031">
    <property type="protein sequence ID" value="ESU25323.1"/>
    <property type="molecule type" value="Genomic_DNA"/>
</dbReference>
<keyword evidence="1" id="KW-0812">Transmembrane</keyword>
<evidence type="ECO:0000256" key="1">
    <source>
        <dbReference type="SAM" id="Phobius"/>
    </source>
</evidence>
<dbReference type="AlphaFoldDB" id="V6SF53"/>
<dbReference type="GO" id="GO:0005886">
    <property type="term" value="C:plasma membrane"/>
    <property type="evidence" value="ECO:0007669"/>
    <property type="project" value="TreeGrafter"/>
</dbReference>
<keyword evidence="1" id="KW-1133">Transmembrane helix</keyword>